<name>A0A4U6QJ35_9ACTN</name>
<sequence>MVTADHALRRGLVARGQLSDSAARATRRSGVRTAHQVVAFADPGAESVGESRSRIVIDRAGLPRPELQYRVRDRQGGVLARTDFWWPEFSTVGEFDGKAKYSRVLSGGRNEADAVFAEKVREDRIRDLGLQVVRWTWSDLDDPRTLAARIRRTLDRGRTRGG</sequence>
<reference evidence="1 2" key="1">
    <citation type="submission" date="2019-05" db="EMBL/GenBank/DDBJ databases">
        <title>Nakamurella sp. N5BH11, whole genome shotgun sequence.</title>
        <authorList>
            <person name="Tuo L."/>
        </authorList>
    </citation>
    <scope>NUCLEOTIDE SEQUENCE [LARGE SCALE GENOMIC DNA]</scope>
    <source>
        <strain evidence="1 2">N5BH11</strain>
    </source>
</reference>
<gene>
    <name evidence="1" type="ORF">FDO65_01840</name>
</gene>
<dbReference type="RefSeq" id="WP_137447778.1">
    <property type="nucleotide sequence ID" value="NZ_SZZH01000001.1"/>
</dbReference>
<dbReference type="OrthoDB" id="5517693at2"/>
<evidence type="ECO:0000313" key="1">
    <source>
        <dbReference type="EMBL" id="TKV60474.1"/>
    </source>
</evidence>
<dbReference type="Proteomes" id="UP000306985">
    <property type="component" value="Unassembled WGS sequence"/>
</dbReference>
<keyword evidence="2" id="KW-1185">Reference proteome</keyword>
<dbReference type="AlphaFoldDB" id="A0A4U6QJ35"/>
<organism evidence="1 2">
    <name type="scientific">Nakamurella flava</name>
    <dbReference type="NCBI Taxonomy" id="2576308"/>
    <lineage>
        <taxon>Bacteria</taxon>
        <taxon>Bacillati</taxon>
        <taxon>Actinomycetota</taxon>
        <taxon>Actinomycetes</taxon>
        <taxon>Nakamurellales</taxon>
        <taxon>Nakamurellaceae</taxon>
        <taxon>Nakamurella</taxon>
    </lineage>
</organism>
<evidence type="ECO:0000313" key="2">
    <source>
        <dbReference type="Proteomes" id="UP000306985"/>
    </source>
</evidence>
<protein>
    <recommendedName>
        <fullName evidence="3">DUF559 domain-containing protein</fullName>
    </recommendedName>
</protein>
<proteinExistence type="predicted"/>
<accession>A0A4U6QJ35</accession>
<evidence type="ECO:0008006" key="3">
    <source>
        <dbReference type="Google" id="ProtNLM"/>
    </source>
</evidence>
<dbReference type="EMBL" id="SZZH01000001">
    <property type="protein sequence ID" value="TKV60474.1"/>
    <property type="molecule type" value="Genomic_DNA"/>
</dbReference>
<comment type="caution">
    <text evidence="1">The sequence shown here is derived from an EMBL/GenBank/DDBJ whole genome shotgun (WGS) entry which is preliminary data.</text>
</comment>